<keyword evidence="2" id="KW-0813">Transport</keyword>
<keyword evidence="6" id="KW-0406">Ion transport</keyword>
<feature type="transmembrane region" description="Helical" evidence="9">
    <location>
        <begin position="224"/>
        <end position="241"/>
    </location>
</feature>
<evidence type="ECO:0000256" key="9">
    <source>
        <dbReference type="SAM" id="Phobius"/>
    </source>
</evidence>
<evidence type="ECO:0000256" key="5">
    <source>
        <dbReference type="ARBA" id="ARBA00022989"/>
    </source>
</evidence>
<comment type="subcellular location">
    <subcellularLocation>
        <location evidence="1">Cell membrane</location>
        <topology evidence="1">Multi-pass membrane protein</topology>
    </subcellularLocation>
</comment>
<dbReference type="GO" id="GO:0005254">
    <property type="term" value="F:chloride channel activity"/>
    <property type="evidence" value="ECO:0007669"/>
    <property type="project" value="InterPro"/>
</dbReference>
<comment type="similarity">
    <text evidence="8">Belongs to the anion channel-forming bestrophin (TC 1.A.46) family.</text>
</comment>
<gene>
    <name evidence="10" type="ORF">SAMN05421789_103249</name>
</gene>
<evidence type="ECO:0000256" key="6">
    <source>
        <dbReference type="ARBA" id="ARBA00023065"/>
    </source>
</evidence>
<evidence type="ECO:0000256" key="8">
    <source>
        <dbReference type="ARBA" id="ARBA00034708"/>
    </source>
</evidence>
<dbReference type="Proteomes" id="UP000185839">
    <property type="component" value="Unassembled WGS sequence"/>
</dbReference>
<keyword evidence="5 9" id="KW-1133">Transmembrane helix</keyword>
<evidence type="ECO:0000256" key="7">
    <source>
        <dbReference type="ARBA" id="ARBA00023136"/>
    </source>
</evidence>
<sequence length="293" mass="33591">MLLNRKISILYFVNNIKWQILFVITFALAVGFLHLRPEFKGIDIPLNILTLLGTIVTILLAFRTSQSYERWWEARTIWGAIVNDSRTLTRTVLQFLPENESVEKKKFAERQIIFVNALGETLRKVPLSPKVEAYVKFHNINAVNLPNALLDEHSHQIGQLKTEAKISDFQQLQLNDIVSRLCDSMGKCERIKNTVFPRSYSLILHILIYAFTAILPFSLNHNQFVTEIAISIIIPLLFIAVEKTAIIMQDPFENSPVDTPMTSIAQTIEINILQMMGEKDVPAKEDKGLYYEM</sequence>
<name>A0A1N7KK80_9FLAO</name>
<dbReference type="PANTHER" id="PTHR33281:SF19">
    <property type="entry name" value="VOLTAGE-DEPENDENT ANION CHANNEL-FORMING PROTEIN YNEE"/>
    <property type="match status" value="1"/>
</dbReference>
<dbReference type="AlphaFoldDB" id="A0A1N7KK80"/>
<organism evidence="10 11">
    <name type="scientific">Kaistella chaponensis</name>
    <dbReference type="NCBI Taxonomy" id="713588"/>
    <lineage>
        <taxon>Bacteria</taxon>
        <taxon>Pseudomonadati</taxon>
        <taxon>Bacteroidota</taxon>
        <taxon>Flavobacteriia</taxon>
        <taxon>Flavobacteriales</taxon>
        <taxon>Weeksellaceae</taxon>
        <taxon>Chryseobacterium group</taxon>
        <taxon>Kaistella</taxon>
    </lineage>
</organism>
<protein>
    <submittedName>
        <fullName evidence="10">Putative membrane protein</fullName>
    </submittedName>
</protein>
<keyword evidence="4 9" id="KW-0812">Transmembrane</keyword>
<keyword evidence="7 9" id="KW-0472">Membrane</keyword>
<dbReference type="GO" id="GO:0005886">
    <property type="term" value="C:plasma membrane"/>
    <property type="evidence" value="ECO:0007669"/>
    <property type="project" value="UniProtKB-SubCell"/>
</dbReference>
<dbReference type="OrthoDB" id="445589at2"/>
<feature type="transmembrane region" description="Helical" evidence="9">
    <location>
        <begin position="12"/>
        <end position="32"/>
    </location>
</feature>
<keyword evidence="11" id="KW-1185">Reference proteome</keyword>
<evidence type="ECO:0000313" key="10">
    <source>
        <dbReference type="EMBL" id="SIS61998.1"/>
    </source>
</evidence>
<accession>A0A1N7KK80</accession>
<dbReference type="Pfam" id="PF25539">
    <property type="entry name" value="Bestrophin_2"/>
    <property type="match status" value="1"/>
</dbReference>
<dbReference type="RefSeq" id="WP_076385939.1">
    <property type="nucleotide sequence ID" value="NZ_FTOI01000003.1"/>
</dbReference>
<feature type="transmembrane region" description="Helical" evidence="9">
    <location>
        <begin position="44"/>
        <end position="62"/>
    </location>
</feature>
<dbReference type="EMBL" id="FTOI01000003">
    <property type="protein sequence ID" value="SIS61998.1"/>
    <property type="molecule type" value="Genomic_DNA"/>
</dbReference>
<evidence type="ECO:0000256" key="4">
    <source>
        <dbReference type="ARBA" id="ARBA00022692"/>
    </source>
</evidence>
<proteinExistence type="inferred from homology"/>
<evidence type="ECO:0000256" key="3">
    <source>
        <dbReference type="ARBA" id="ARBA00022475"/>
    </source>
</evidence>
<feature type="transmembrane region" description="Helical" evidence="9">
    <location>
        <begin position="200"/>
        <end position="218"/>
    </location>
</feature>
<dbReference type="InterPro" id="IPR044669">
    <property type="entry name" value="YneE/VCCN1/2-like"/>
</dbReference>
<reference evidence="11" key="1">
    <citation type="submission" date="2017-01" db="EMBL/GenBank/DDBJ databases">
        <authorList>
            <person name="Varghese N."/>
            <person name="Submissions S."/>
        </authorList>
    </citation>
    <scope>NUCLEOTIDE SEQUENCE [LARGE SCALE GENOMIC DNA]</scope>
    <source>
        <strain evidence="11">DSM 23145</strain>
    </source>
</reference>
<evidence type="ECO:0000256" key="2">
    <source>
        <dbReference type="ARBA" id="ARBA00022448"/>
    </source>
</evidence>
<evidence type="ECO:0000256" key="1">
    <source>
        <dbReference type="ARBA" id="ARBA00004651"/>
    </source>
</evidence>
<dbReference type="STRING" id="713588.SAMN05421789_103249"/>
<evidence type="ECO:0000313" key="11">
    <source>
        <dbReference type="Proteomes" id="UP000185839"/>
    </source>
</evidence>
<dbReference type="PANTHER" id="PTHR33281">
    <property type="entry name" value="UPF0187 PROTEIN YNEE"/>
    <property type="match status" value="1"/>
</dbReference>
<keyword evidence="3" id="KW-1003">Cell membrane</keyword>